<accession>A0A426XQY0</accession>
<dbReference type="AlphaFoldDB" id="A0A426XQY0"/>
<feature type="non-terminal residue" evidence="2">
    <location>
        <position position="1"/>
    </location>
</feature>
<evidence type="ECO:0000313" key="2">
    <source>
        <dbReference type="EMBL" id="RRT41888.1"/>
    </source>
</evidence>
<protein>
    <submittedName>
        <fullName evidence="2">Uncharacterized protein</fullName>
    </submittedName>
</protein>
<sequence>ALALFAFTTALPPPLRWWWWRPFAVVPVGAATLMAGAATPNGGRAGRERPPNGGRAGRERQPLVG</sequence>
<dbReference type="EMBL" id="AMZH03018223">
    <property type="protein sequence ID" value="RRT41888.1"/>
    <property type="molecule type" value="Genomic_DNA"/>
</dbReference>
<comment type="caution">
    <text evidence="2">The sequence shown here is derived from an EMBL/GenBank/DDBJ whole genome shotgun (WGS) entry which is preliminary data.</text>
</comment>
<dbReference type="Proteomes" id="UP000287651">
    <property type="component" value="Unassembled WGS sequence"/>
</dbReference>
<feature type="compositionally biased region" description="Basic and acidic residues" evidence="1">
    <location>
        <begin position="45"/>
        <end position="65"/>
    </location>
</feature>
<evidence type="ECO:0000313" key="3">
    <source>
        <dbReference type="Proteomes" id="UP000287651"/>
    </source>
</evidence>
<name>A0A426XQY0_ENSVE</name>
<proteinExistence type="predicted"/>
<feature type="region of interest" description="Disordered" evidence="1">
    <location>
        <begin position="36"/>
        <end position="65"/>
    </location>
</feature>
<evidence type="ECO:0000256" key="1">
    <source>
        <dbReference type="SAM" id="MobiDB-lite"/>
    </source>
</evidence>
<reference evidence="2 3" key="1">
    <citation type="journal article" date="2014" name="Agronomy (Basel)">
        <title>A Draft Genome Sequence for Ensete ventricosum, the Drought-Tolerant Tree Against Hunger.</title>
        <authorList>
            <person name="Harrison J."/>
            <person name="Moore K.A."/>
            <person name="Paszkiewicz K."/>
            <person name="Jones T."/>
            <person name="Grant M."/>
            <person name="Ambacheew D."/>
            <person name="Muzemil S."/>
            <person name="Studholme D.J."/>
        </authorList>
    </citation>
    <scope>NUCLEOTIDE SEQUENCE [LARGE SCALE GENOMIC DNA]</scope>
</reference>
<gene>
    <name evidence="2" type="ORF">B296_00043026</name>
</gene>
<organism evidence="2 3">
    <name type="scientific">Ensete ventricosum</name>
    <name type="common">Abyssinian banana</name>
    <name type="synonym">Musa ensete</name>
    <dbReference type="NCBI Taxonomy" id="4639"/>
    <lineage>
        <taxon>Eukaryota</taxon>
        <taxon>Viridiplantae</taxon>
        <taxon>Streptophyta</taxon>
        <taxon>Embryophyta</taxon>
        <taxon>Tracheophyta</taxon>
        <taxon>Spermatophyta</taxon>
        <taxon>Magnoliopsida</taxon>
        <taxon>Liliopsida</taxon>
        <taxon>Zingiberales</taxon>
        <taxon>Musaceae</taxon>
        <taxon>Ensete</taxon>
    </lineage>
</organism>